<dbReference type="InterPro" id="IPR003829">
    <property type="entry name" value="Pirin_N_dom"/>
</dbReference>
<evidence type="ECO:0000256" key="2">
    <source>
        <dbReference type="RuleBase" id="RU003457"/>
    </source>
</evidence>
<dbReference type="RefSeq" id="WP_394837537.1">
    <property type="nucleotide sequence ID" value="NZ_CP089929.1"/>
</dbReference>
<dbReference type="InterPro" id="IPR014710">
    <property type="entry name" value="RmlC-like_jellyroll"/>
</dbReference>
<evidence type="ECO:0000259" key="4">
    <source>
        <dbReference type="Pfam" id="PF05726"/>
    </source>
</evidence>
<protein>
    <submittedName>
        <fullName evidence="5">Pirin family protein</fullName>
    </submittedName>
</protein>
<dbReference type="SUPFAM" id="SSF51182">
    <property type="entry name" value="RmlC-like cupins"/>
    <property type="match status" value="1"/>
</dbReference>
<gene>
    <name evidence="5" type="ORF">LVJ94_11575</name>
</gene>
<organism evidence="5 6">
    <name type="scientific">Pendulispora rubella</name>
    <dbReference type="NCBI Taxonomy" id="2741070"/>
    <lineage>
        <taxon>Bacteria</taxon>
        <taxon>Pseudomonadati</taxon>
        <taxon>Myxococcota</taxon>
        <taxon>Myxococcia</taxon>
        <taxon>Myxococcales</taxon>
        <taxon>Sorangiineae</taxon>
        <taxon>Pendulisporaceae</taxon>
        <taxon>Pendulispora</taxon>
    </lineage>
</organism>
<keyword evidence="6" id="KW-1185">Reference proteome</keyword>
<evidence type="ECO:0000256" key="1">
    <source>
        <dbReference type="ARBA" id="ARBA00008416"/>
    </source>
</evidence>
<comment type="similarity">
    <text evidence="1 2">Belongs to the pirin family.</text>
</comment>
<evidence type="ECO:0000313" key="5">
    <source>
        <dbReference type="EMBL" id="WXB07869.1"/>
    </source>
</evidence>
<dbReference type="InterPro" id="IPR008778">
    <property type="entry name" value="Pirin_C_dom"/>
</dbReference>
<feature type="domain" description="Pirin C-terminal" evidence="4">
    <location>
        <begin position="208"/>
        <end position="309"/>
    </location>
</feature>
<dbReference type="InterPro" id="IPR012093">
    <property type="entry name" value="Pirin"/>
</dbReference>
<dbReference type="Pfam" id="PF05726">
    <property type="entry name" value="Pirin_C"/>
    <property type="match status" value="1"/>
</dbReference>
<dbReference type="Proteomes" id="UP001374803">
    <property type="component" value="Chromosome"/>
</dbReference>
<dbReference type="Gene3D" id="2.60.120.10">
    <property type="entry name" value="Jelly Rolls"/>
    <property type="match status" value="2"/>
</dbReference>
<reference evidence="5" key="1">
    <citation type="submission" date="2021-12" db="EMBL/GenBank/DDBJ databases">
        <title>Discovery of the Pendulisporaceae a myxobacterial family with distinct sporulation behavior and unique specialized metabolism.</title>
        <authorList>
            <person name="Garcia R."/>
            <person name="Popoff A."/>
            <person name="Bader C.D."/>
            <person name="Loehr J."/>
            <person name="Walesch S."/>
            <person name="Walt C."/>
            <person name="Boldt J."/>
            <person name="Bunk B."/>
            <person name="Haeckl F.J.F.P.J."/>
            <person name="Gunesch A.P."/>
            <person name="Birkelbach J."/>
            <person name="Nuebel U."/>
            <person name="Pietschmann T."/>
            <person name="Bach T."/>
            <person name="Mueller R."/>
        </authorList>
    </citation>
    <scope>NUCLEOTIDE SEQUENCE</scope>
    <source>
        <strain evidence="5">MSr11367</strain>
    </source>
</reference>
<sequence length="340" mass="37886">MARPILAVRPLGFPWETPDPFLFCVHHRDAYPAGNEHMGPAASLAGRNLGQDFELKDGWRMYHGDTVPGFPQHPHRGFETVTIARQGYIDHSDSLGAAARFGPGDVQWLTAGEGVVHSEMFPLIHRDAPNTVELFQIWLNLPGEDKLAPPHFSMLWNSDVPRAPFVDGAGRTTEVTMVAGTLDGKRPPSPPSRSWASRPDTDVAIWCIRMEPRATWTLPRAAHPAAVRQLYFFEGDTFRVADDVVDRHAAIRLDAGADVSLAAGEMPCEMLLLQGRPIAEPVVQYGPFVMNTRAEIERAIQDYQRTQFGGWPWPKNDPVHARDAGRFARHVDGRIDKPTR</sequence>
<dbReference type="PANTHER" id="PTHR13903:SF8">
    <property type="entry name" value="PIRIN"/>
    <property type="match status" value="1"/>
</dbReference>
<feature type="domain" description="Pirin N-terminal" evidence="3">
    <location>
        <begin position="64"/>
        <end position="139"/>
    </location>
</feature>
<proteinExistence type="inferred from homology"/>
<dbReference type="CDD" id="cd02909">
    <property type="entry name" value="cupin_pirin_N"/>
    <property type="match status" value="1"/>
</dbReference>
<dbReference type="PANTHER" id="PTHR13903">
    <property type="entry name" value="PIRIN-RELATED"/>
    <property type="match status" value="1"/>
</dbReference>
<evidence type="ECO:0000313" key="6">
    <source>
        <dbReference type="Proteomes" id="UP001374803"/>
    </source>
</evidence>
<accession>A0ABZ2LAB5</accession>
<name>A0ABZ2LAB5_9BACT</name>
<dbReference type="Pfam" id="PF02678">
    <property type="entry name" value="Pirin"/>
    <property type="match status" value="1"/>
</dbReference>
<dbReference type="InterPro" id="IPR011051">
    <property type="entry name" value="RmlC_Cupin_sf"/>
</dbReference>
<dbReference type="EMBL" id="CP089983">
    <property type="protein sequence ID" value="WXB07869.1"/>
    <property type="molecule type" value="Genomic_DNA"/>
</dbReference>
<evidence type="ECO:0000259" key="3">
    <source>
        <dbReference type="Pfam" id="PF02678"/>
    </source>
</evidence>